<comment type="caution">
    <text evidence="1">The sequence shown here is derived from an EMBL/GenBank/DDBJ whole genome shotgun (WGS) entry which is preliminary data.</text>
</comment>
<name>A0A560J058_9BRAD</name>
<dbReference type="EMBL" id="VITW01000002">
    <property type="protein sequence ID" value="TWB80977.1"/>
    <property type="molecule type" value="Genomic_DNA"/>
</dbReference>
<evidence type="ECO:0000313" key="1">
    <source>
        <dbReference type="EMBL" id="TWB80977.1"/>
    </source>
</evidence>
<reference evidence="1 2" key="1">
    <citation type="submission" date="2019-06" db="EMBL/GenBank/DDBJ databases">
        <title>Genomic Encyclopedia of Type Strains, Phase IV (KMG-V): Genome sequencing to study the core and pangenomes of soil and plant-associated prokaryotes.</title>
        <authorList>
            <person name="Whitman W."/>
        </authorList>
    </citation>
    <scope>NUCLEOTIDE SEQUENCE [LARGE SCALE GENOMIC DNA]</scope>
    <source>
        <strain evidence="1 2">BR 10556</strain>
    </source>
</reference>
<dbReference type="AlphaFoldDB" id="A0A560J058"/>
<dbReference type="Proteomes" id="UP000315914">
    <property type="component" value="Unassembled WGS sequence"/>
</dbReference>
<organism evidence="1 2">
    <name type="scientific">Bradyrhizobium sacchari</name>
    <dbReference type="NCBI Taxonomy" id="1399419"/>
    <lineage>
        <taxon>Bacteria</taxon>
        <taxon>Pseudomonadati</taxon>
        <taxon>Pseudomonadota</taxon>
        <taxon>Alphaproteobacteria</taxon>
        <taxon>Hyphomicrobiales</taxon>
        <taxon>Nitrobacteraceae</taxon>
        <taxon>Bradyrhizobium</taxon>
    </lineage>
</organism>
<proteinExistence type="predicted"/>
<accession>A0A560J058</accession>
<gene>
    <name evidence="1" type="ORF">FBZ95_102194</name>
</gene>
<sequence>MTSILAGIAFAVSFAMWAPDFVCALVANWAIEKGVVSRYGYAHEERGGSALRLMEEGIVDDDWLVWLTGEELRSRIVSEEKADLGLGW</sequence>
<evidence type="ECO:0000313" key="2">
    <source>
        <dbReference type="Proteomes" id="UP000315914"/>
    </source>
</evidence>
<protein>
    <submittedName>
        <fullName evidence="1">Uncharacterized protein</fullName>
    </submittedName>
</protein>
<keyword evidence="2" id="KW-1185">Reference proteome</keyword>